<name>M7N539_9BACT</name>
<dbReference type="GO" id="GO:0016594">
    <property type="term" value="F:glycine binding"/>
    <property type="evidence" value="ECO:0007669"/>
    <property type="project" value="TreeGrafter"/>
</dbReference>
<dbReference type="GO" id="GO:0004375">
    <property type="term" value="F:glycine dehydrogenase (decarboxylating) activity"/>
    <property type="evidence" value="ECO:0007669"/>
    <property type="project" value="UniProtKB-EC"/>
</dbReference>
<dbReference type="EC" id="1.4.4.2" evidence="1"/>
<gene>
    <name evidence="1" type="primary">gcvP_1</name>
    <name evidence="1" type="ORF">ADICEAN_02524</name>
</gene>
<dbReference type="Proteomes" id="UP000011910">
    <property type="component" value="Unassembled WGS sequence"/>
</dbReference>
<reference evidence="1 2" key="1">
    <citation type="journal article" date="2013" name="Genome Announc.">
        <title>Draft Genome Sequence of Cesiribacter andamanensis Strain AMV16T, Isolated from a Soil Sample from a Mud Volcano in the Andaman Islands, India.</title>
        <authorList>
            <person name="Shivaji S."/>
            <person name="Ara S."/>
            <person name="Begum Z."/>
            <person name="Srinivas T.N."/>
            <person name="Singh A."/>
            <person name="Kumar Pinnaka A."/>
        </authorList>
    </citation>
    <scope>NUCLEOTIDE SEQUENCE [LARGE SCALE GENOMIC DNA]</scope>
    <source>
        <strain evidence="1 2">AMV16</strain>
    </source>
</reference>
<proteinExistence type="predicted"/>
<dbReference type="PANTHER" id="PTHR11773">
    <property type="entry name" value="GLYCINE DEHYDROGENASE, DECARBOXYLATING"/>
    <property type="match status" value="1"/>
</dbReference>
<accession>M7N539</accession>
<dbReference type="eggNOG" id="COG1003">
    <property type="taxonomic scope" value="Bacteria"/>
</dbReference>
<dbReference type="EMBL" id="AODQ01000062">
    <property type="protein sequence ID" value="EMR02326.1"/>
    <property type="molecule type" value="Genomic_DNA"/>
</dbReference>
<evidence type="ECO:0000313" key="2">
    <source>
        <dbReference type="Proteomes" id="UP000011910"/>
    </source>
</evidence>
<dbReference type="STRING" id="1279009.ADICEAN_02524"/>
<dbReference type="GO" id="GO:0030170">
    <property type="term" value="F:pyridoxal phosphate binding"/>
    <property type="evidence" value="ECO:0007669"/>
    <property type="project" value="TreeGrafter"/>
</dbReference>
<dbReference type="PATRIC" id="fig|1279009.4.peg.2560"/>
<protein>
    <submittedName>
        <fullName evidence="1">Glycine dehydrogenase</fullName>
        <ecNumber evidence="1">1.4.4.2</ecNumber>
    </submittedName>
</protein>
<dbReference type="PANTHER" id="PTHR11773:SF1">
    <property type="entry name" value="GLYCINE DEHYDROGENASE (DECARBOXYLATING), MITOCHONDRIAL"/>
    <property type="match status" value="1"/>
</dbReference>
<dbReference type="GO" id="GO:0005829">
    <property type="term" value="C:cytosol"/>
    <property type="evidence" value="ECO:0007669"/>
    <property type="project" value="TreeGrafter"/>
</dbReference>
<evidence type="ECO:0000313" key="1">
    <source>
        <dbReference type="EMBL" id="EMR02326.1"/>
    </source>
</evidence>
<keyword evidence="1" id="KW-0560">Oxidoreductase</keyword>
<dbReference type="GO" id="GO:0019464">
    <property type="term" value="P:glycine decarboxylation via glycine cleavage system"/>
    <property type="evidence" value="ECO:0007669"/>
    <property type="project" value="TreeGrafter"/>
</dbReference>
<dbReference type="GO" id="GO:0005960">
    <property type="term" value="C:glycine cleavage complex"/>
    <property type="evidence" value="ECO:0007669"/>
    <property type="project" value="TreeGrafter"/>
</dbReference>
<dbReference type="InterPro" id="IPR020581">
    <property type="entry name" value="GDC_P"/>
</dbReference>
<comment type="caution">
    <text evidence="1">The sequence shown here is derived from an EMBL/GenBank/DDBJ whole genome shotgun (WGS) entry which is preliminary data.</text>
</comment>
<keyword evidence="2" id="KW-1185">Reference proteome</keyword>
<sequence length="64" mass="7328">MIMSTDWNQPYSREKAAYPLEYVVSSKFWPSVRRVDSAYGDRNLMCACIPTTAYAEESEQEVGV</sequence>
<dbReference type="AlphaFoldDB" id="M7N539"/>
<organism evidence="1 2">
    <name type="scientific">Cesiribacter andamanensis AMV16</name>
    <dbReference type="NCBI Taxonomy" id="1279009"/>
    <lineage>
        <taxon>Bacteria</taxon>
        <taxon>Pseudomonadati</taxon>
        <taxon>Bacteroidota</taxon>
        <taxon>Cytophagia</taxon>
        <taxon>Cytophagales</taxon>
        <taxon>Cesiribacteraceae</taxon>
        <taxon>Cesiribacter</taxon>
    </lineage>
</organism>